<dbReference type="SMART" id="SM00355">
    <property type="entry name" value="ZnF_C2H2"/>
    <property type="match status" value="2"/>
</dbReference>
<dbReference type="InterPro" id="IPR013087">
    <property type="entry name" value="Znf_C2H2_type"/>
</dbReference>
<accession>A0A6J3KJD8</accession>
<feature type="domain" description="C2H2-type" evidence="2">
    <location>
        <begin position="90"/>
        <end position="117"/>
    </location>
</feature>
<keyword evidence="1" id="KW-0863">Zinc-finger</keyword>
<name>A0A6J3KJD8_9HYME</name>
<keyword evidence="1" id="KW-0479">Metal-binding</keyword>
<dbReference type="KEGG" id="bvk:117235397"/>
<reference evidence="4" key="1">
    <citation type="submission" date="2025-08" db="UniProtKB">
        <authorList>
            <consortium name="RefSeq"/>
        </authorList>
    </citation>
    <scope>IDENTIFICATION</scope>
    <source>
        <tissue evidence="4">Muscle</tissue>
    </source>
</reference>
<dbReference type="Proteomes" id="UP000504631">
    <property type="component" value="Unplaced"/>
</dbReference>
<protein>
    <submittedName>
        <fullName evidence="4">Uncharacterized protein LOC117235397</fullName>
    </submittedName>
</protein>
<evidence type="ECO:0000259" key="2">
    <source>
        <dbReference type="PROSITE" id="PS50157"/>
    </source>
</evidence>
<dbReference type="SUPFAM" id="SSF57667">
    <property type="entry name" value="beta-beta-alpha zinc fingers"/>
    <property type="match status" value="1"/>
</dbReference>
<keyword evidence="3" id="KW-1185">Reference proteome</keyword>
<organism evidence="3 4">
    <name type="scientific">Bombus vosnesenskii</name>
    <dbReference type="NCBI Taxonomy" id="207650"/>
    <lineage>
        <taxon>Eukaryota</taxon>
        <taxon>Metazoa</taxon>
        <taxon>Ecdysozoa</taxon>
        <taxon>Arthropoda</taxon>
        <taxon>Hexapoda</taxon>
        <taxon>Insecta</taxon>
        <taxon>Pterygota</taxon>
        <taxon>Neoptera</taxon>
        <taxon>Endopterygota</taxon>
        <taxon>Hymenoptera</taxon>
        <taxon>Apocrita</taxon>
        <taxon>Aculeata</taxon>
        <taxon>Apoidea</taxon>
        <taxon>Anthophila</taxon>
        <taxon>Apidae</taxon>
        <taxon>Bombus</taxon>
        <taxon>Pyrobombus</taxon>
    </lineage>
</organism>
<evidence type="ECO:0000313" key="4">
    <source>
        <dbReference type="RefSeq" id="XP_033353273.1"/>
    </source>
</evidence>
<dbReference type="PROSITE" id="PS00028">
    <property type="entry name" value="ZINC_FINGER_C2H2_1"/>
    <property type="match status" value="1"/>
</dbReference>
<dbReference type="Gene3D" id="3.30.160.60">
    <property type="entry name" value="Classic Zinc Finger"/>
    <property type="match status" value="1"/>
</dbReference>
<sequence>MATENAGNLNNIDYQMLAIFDDPVALSQMENILLNAEFYGLELPNTDEIQTSPTVEDYKEVENDNEHQNEVYIAPKQNKQKHVFAVPKIYNCLYCEKRFYNKKAIRKHQLKHAEEQLRCTRCGLRTHNIEILRRHTIYFHCIRYKHSTVGTPPI</sequence>
<dbReference type="GO" id="GO:0008270">
    <property type="term" value="F:zinc ion binding"/>
    <property type="evidence" value="ECO:0007669"/>
    <property type="project" value="UniProtKB-KW"/>
</dbReference>
<dbReference type="AlphaFoldDB" id="A0A6J3KJD8"/>
<evidence type="ECO:0000313" key="3">
    <source>
        <dbReference type="Proteomes" id="UP000504631"/>
    </source>
</evidence>
<evidence type="ECO:0000256" key="1">
    <source>
        <dbReference type="PROSITE-ProRule" id="PRU00042"/>
    </source>
</evidence>
<dbReference type="RefSeq" id="XP_033353273.1">
    <property type="nucleotide sequence ID" value="XM_033497382.1"/>
</dbReference>
<proteinExistence type="predicted"/>
<keyword evidence="1" id="KW-0862">Zinc</keyword>
<dbReference type="GeneID" id="117235397"/>
<dbReference type="PROSITE" id="PS50157">
    <property type="entry name" value="ZINC_FINGER_C2H2_2"/>
    <property type="match status" value="1"/>
</dbReference>
<dbReference type="InterPro" id="IPR036236">
    <property type="entry name" value="Znf_C2H2_sf"/>
</dbReference>
<gene>
    <name evidence="4" type="primary">LOC117235397</name>
</gene>